<accession>A0ABM4BHU4</accession>
<dbReference type="InterPro" id="IPR002123">
    <property type="entry name" value="Plipid/glycerol_acylTrfase"/>
</dbReference>
<dbReference type="InterPro" id="IPR032098">
    <property type="entry name" value="Acyltransf_C"/>
</dbReference>
<organism evidence="6 7">
    <name type="scientific">Hydra vulgaris</name>
    <name type="common">Hydra</name>
    <name type="synonym">Hydra attenuata</name>
    <dbReference type="NCBI Taxonomy" id="6087"/>
    <lineage>
        <taxon>Eukaryota</taxon>
        <taxon>Metazoa</taxon>
        <taxon>Cnidaria</taxon>
        <taxon>Hydrozoa</taxon>
        <taxon>Hydroidolina</taxon>
        <taxon>Anthoathecata</taxon>
        <taxon>Aplanulata</taxon>
        <taxon>Hydridae</taxon>
        <taxon>Hydra</taxon>
    </lineage>
</organism>
<dbReference type="GO" id="GO:0016746">
    <property type="term" value="F:acyltransferase activity"/>
    <property type="evidence" value="ECO:0007669"/>
    <property type="project" value="UniProtKB-KW"/>
</dbReference>
<keyword evidence="4" id="KW-1133">Transmembrane helix</keyword>
<evidence type="ECO:0000259" key="5">
    <source>
        <dbReference type="SMART" id="SM00563"/>
    </source>
</evidence>
<dbReference type="Proteomes" id="UP001652625">
    <property type="component" value="Chromosome 03"/>
</dbReference>
<evidence type="ECO:0000313" key="6">
    <source>
        <dbReference type="Proteomes" id="UP001652625"/>
    </source>
</evidence>
<reference evidence="7" key="1">
    <citation type="submission" date="2025-08" db="UniProtKB">
        <authorList>
            <consortium name="RefSeq"/>
        </authorList>
    </citation>
    <scope>IDENTIFICATION</scope>
</reference>
<evidence type="ECO:0000256" key="2">
    <source>
        <dbReference type="ARBA" id="ARBA00022679"/>
    </source>
</evidence>
<dbReference type="RefSeq" id="XP_065648588.1">
    <property type="nucleotide sequence ID" value="XM_065792516.1"/>
</dbReference>
<dbReference type="PANTHER" id="PTHR10983">
    <property type="entry name" value="1-ACYLGLYCEROL-3-PHOSPHATE ACYLTRANSFERASE-RELATED"/>
    <property type="match status" value="1"/>
</dbReference>
<feature type="transmembrane region" description="Helical" evidence="4">
    <location>
        <begin position="239"/>
        <end position="257"/>
    </location>
</feature>
<name>A0ABM4BHU4_HYDVU</name>
<keyword evidence="3 7" id="KW-0012">Acyltransferase</keyword>
<evidence type="ECO:0000256" key="1">
    <source>
        <dbReference type="ARBA" id="ARBA00008655"/>
    </source>
</evidence>
<comment type="similarity">
    <text evidence="1">Belongs to the 1-acyl-sn-glycerol-3-phosphate acyltransferase family.</text>
</comment>
<dbReference type="PANTHER" id="PTHR10983:SF24">
    <property type="entry name" value="1-ACYLGLYCEROL-3-PHOSPHATE O-ACYLTRANSFERASE 3, ISOFORM E-RELATED"/>
    <property type="match status" value="1"/>
</dbReference>
<feature type="transmembrane region" description="Helical" evidence="4">
    <location>
        <begin position="263"/>
        <end position="284"/>
    </location>
</feature>
<dbReference type="Pfam" id="PF16076">
    <property type="entry name" value="Acyltransf_C"/>
    <property type="match status" value="1"/>
</dbReference>
<gene>
    <name evidence="7" type="primary">LOC101238717</name>
</gene>
<keyword evidence="6" id="KW-1185">Reference proteome</keyword>
<feature type="domain" description="Phospholipid/glycerol acyltransferase" evidence="5">
    <location>
        <begin position="21"/>
        <end position="143"/>
    </location>
</feature>
<dbReference type="GeneID" id="101238717"/>
<dbReference type="SMART" id="SM00563">
    <property type="entry name" value="PlsC"/>
    <property type="match status" value="1"/>
</dbReference>
<dbReference type="Pfam" id="PF01553">
    <property type="entry name" value="Acyltransferase"/>
    <property type="match status" value="1"/>
</dbReference>
<sequence length="304" mass="35097">MDLKVYVESTEDFKHVGKESSVIICNHYSDIDWLASWIFSDRNGFCGRAKVISKNSIKYVPVIGWSWWFAEFGFLNRNWQQDKENISRIIESMRNNTNYFWMGLLCEGTRRTDEKLKASQEFSLNNGIVPLKHHLLPRTKGFSLIVEGLHDKVPAIYDFELGFPNPKSATLMNIFNRGKIEVLLHFRRIPMCNLPKSQDELSKYIIQHYREKDVLYETFLQTGKFPGTLVPLPRKINNLVLFTAVNVLVGLIIISWISYCVIVFGIGFVGLAILVTCFVVYAFMRFVTIVSKSDRGSKFGLEKK</sequence>
<dbReference type="SUPFAM" id="SSF69593">
    <property type="entry name" value="Glycerol-3-phosphate (1)-acyltransferase"/>
    <property type="match status" value="1"/>
</dbReference>
<keyword evidence="4" id="KW-0812">Transmembrane</keyword>
<evidence type="ECO:0000256" key="3">
    <source>
        <dbReference type="ARBA" id="ARBA00023315"/>
    </source>
</evidence>
<keyword evidence="2" id="KW-0808">Transferase</keyword>
<proteinExistence type="inferred from homology"/>
<evidence type="ECO:0000313" key="7">
    <source>
        <dbReference type="RefSeq" id="XP_065648588.1"/>
    </source>
</evidence>
<dbReference type="CDD" id="cd07990">
    <property type="entry name" value="LPLAT_LCLAT1-like"/>
    <property type="match status" value="1"/>
</dbReference>
<protein>
    <submittedName>
        <fullName evidence="7">1-acyl-sn-glycerol-3-phosphate acyltransferase delta isoform X3</fullName>
    </submittedName>
</protein>
<evidence type="ECO:0000256" key="4">
    <source>
        <dbReference type="SAM" id="Phobius"/>
    </source>
</evidence>
<keyword evidence="4" id="KW-0472">Membrane</keyword>